<keyword evidence="4 5" id="KW-0238">DNA-binding</keyword>
<dbReference type="SUPFAM" id="SSF57716">
    <property type="entry name" value="Glucocorticoid receptor-like (DNA-binding domain)"/>
    <property type="match status" value="1"/>
</dbReference>
<protein>
    <recommendedName>
        <fullName evidence="7">THAP-type domain-containing protein</fullName>
    </recommendedName>
</protein>
<name>A0ABN8LBH9_CHISP</name>
<proteinExistence type="predicted"/>
<keyword evidence="2 5" id="KW-0863">Zinc-finger</keyword>
<keyword evidence="9" id="KW-1185">Reference proteome</keyword>
<keyword evidence="1" id="KW-0479">Metal-binding</keyword>
<keyword evidence="3" id="KW-0862">Zinc</keyword>
<keyword evidence="6" id="KW-0175">Coiled coil</keyword>
<sequence>MEVIKTVKTYNPRLPKNDLKRKMWLDTIGVENLKTHTKSICICSLHFEESCFNRTLNHIVLRDDAVPSRILLGKIGSEVNGQDPITSMFKEYSSNLLVESDKCQDPIPSMSNETTSNLPVQDAKLETIEKLNMKCKQYRKKVKRLNEKIRRQNNKITNYENIILTLSTLQKQAKIPRSRILFVKLP</sequence>
<dbReference type="PANTHER" id="PTHR46600">
    <property type="entry name" value="THAP DOMAIN-CONTAINING"/>
    <property type="match status" value="1"/>
</dbReference>
<accession>A0ABN8LBH9</accession>
<evidence type="ECO:0000256" key="6">
    <source>
        <dbReference type="SAM" id="Coils"/>
    </source>
</evidence>
<dbReference type="InterPro" id="IPR006612">
    <property type="entry name" value="THAP_Znf"/>
</dbReference>
<dbReference type="Proteomes" id="UP001153292">
    <property type="component" value="Chromosome 25"/>
</dbReference>
<evidence type="ECO:0000256" key="5">
    <source>
        <dbReference type="PROSITE-ProRule" id="PRU00309"/>
    </source>
</evidence>
<dbReference type="InterPro" id="IPR038441">
    <property type="entry name" value="THAP_Znf_sf"/>
</dbReference>
<feature type="domain" description="THAP-type" evidence="7">
    <location>
        <begin position="1"/>
        <end position="70"/>
    </location>
</feature>
<evidence type="ECO:0000313" key="8">
    <source>
        <dbReference type="EMBL" id="CAH2987386.1"/>
    </source>
</evidence>
<dbReference type="SMART" id="SM00692">
    <property type="entry name" value="DM3"/>
    <property type="match status" value="1"/>
</dbReference>
<dbReference type="InterPro" id="IPR026516">
    <property type="entry name" value="THAP1/10"/>
</dbReference>
<gene>
    <name evidence="8" type="ORF">CHILSU_LOCUS6987</name>
</gene>
<evidence type="ECO:0000313" key="9">
    <source>
        <dbReference type="Proteomes" id="UP001153292"/>
    </source>
</evidence>
<dbReference type="EMBL" id="OU963918">
    <property type="protein sequence ID" value="CAH2987386.1"/>
    <property type="molecule type" value="Genomic_DNA"/>
</dbReference>
<dbReference type="Gene3D" id="6.20.210.20">
    <property type="entry name" value="THAP domain"/>
    <property type="match status" value="1"/>
</dbReference>
<evidence type="ECO:0000256" key="2">
    <source>
        <dbReference type="ARBA" id="ARBA00022771"/>
    </source>
</evidence>
<dbReference type="Pfam" id="PF05485">
    <property type="entry name" value="THAP"/>
    <property type="match status" value="1"/>
</dbReference>
<evidence type="ECO:0000259" key="7">
    <source>
        <dbReference type="PROSITE" id="PS50950"/>
    </source>
</evidence>
<dbReference type="PANTHER" id="PTHR46600:SF11">
    <property type="entry name" value="THAP DOMAIN-CONTAINING PROTEIN 10"/>
    <property type="match status" value="1"/>
</dbReference>
<evidence type="ECO:0000256" key="1">
    <source>
        <dbReference type="ARBA" id="ARBA00022723"/>
    </source>
</evidence>
<organism evidence="8 9">
    <name type="scientific">Chilo suppressalis</name>
    <name type="common">Asiatic rice borer moth</name>
    <dbReference type="NCBI Taxonomy" id="168631"/>
    <lineage>
        <taxon>Eukaryota</taxon>
        <taxon>Metazoa</taxon>
        <taxon>Ecdysozoa</taxon>
        <taxon>Arthropoda</taxon>
        <taxon>Hexapoda</taxon>
        <taxon>Insecta</taxon>
        <taxon>Pterygota</taxon>
        <taxon>Neoptera</taxon>
        <taxon>Endopterygota</taxon>
        <taxon>Lepidoptera</taxon>
        <taxon>Glossata</taxon>
        <taxon>Ditrysia</taxon>
        <taxon>Pyraloidea</taxon>
        <taxon>Crambidae</taxon>
        <taxon>Crambinae</taxon>
        <taxon>Chilo</taxon>
    </lineage>
</organism>
<evidence type="ECO:0000256" key="3">
    <source>
        <dbReference type="ARBA" id="ARBA00022833"/>
    </source>
</evidence>
<feature type="coiled-coil region" evidence="6">
    <location>
        <begin position="128"/>
        <end position="162"/>
    </location>
</feature>
<reference evidence="8" key="1">
    <citation type="submission" date="2021-12" db="EMBL/GenBank/DDBJ databases">
        <authorList>
            <person name="King R."/>
        </authorList>
    </citation>
    <scope>NUCLEOTIDE SEQUENCE</scope>
</reference>
<evidence type="ECO:0000256" key="4">
    <source>
        <dbReference type="ARBA" id="ARBA00023125"/>
    </source>
</evidence>
<dbReference type="PROSITE" id="PS50950">
    <property type="entry name" value="ZF_THAP"/>
    <property type="match status" value="1"/>
</dbReference>
<dbReference type="SMART" id="SM00980">
    <property type="entry name" value="THAP"/>
    <property type="match status" value="1"/>
</dbReference>